<dbReference type="InterPro" id="IPR018117">
    <property type="entry name" value="C5_DNA_meth_AS"/>
</dbReference>
<dbReference type="Gene3D" id="3.40.50.150">
    <property type="entry name" value="Vaccinia Virus protein VP39"/>
    <property type="match status" value="1"/>
</dbReference>
<evidence type="ECO:0000256" key="7">
    <source>
        <dbReference type="RuleBase" id="RU000417"/>
    </source>
</evidence>
<evidence type="ECO:0000313" key="8">
    <source>
        <dbReference type="EMBL" id="EFU43863.1"/>
    </source>
</evidence>
<evidence type="ECO:0000256" key="5">
    <source>
        <dbReference type="PROSITE-ProRule" id="PRU01016"/>
    </source>
</evidence>
<dbReference type="Gene3D" id="3.90.120.10">
    <property type="entry name" value="DNA Methylase, subunit A, domain 2"/>
    <property type="match status" value="1"/>
</dbReference>
<dbReference type="AlphaFoldDB" id="A0A2R9T2K0"/>
<dbReference type="Proteomes" id="UP000003094">
    <property type="component" value="Unassembled WGS sequence"/>
</dbReference>
<dbReference type="GO" id="GO:0003886">
    <property type="term" value="F:DNA (cytosine-5-)-methyltransferase activity"/>
    <property type="evidence" value="ECO:0007669"/>
    <property type="project" value="UniProtKB-EC"/>
</dbReference>
<protein>
    <recommendedName>
        <fullName evidence="7">Cytosine-specific methyltransferase</fullName>
        <ecNumber evidence="7">2.1.1.37</ecNumber>
    </recommendedName>
</protein>
<dbReference type="REBASE" id="42879">
    <property type="entry name" value="M.PvoV453ORF1590P"/>
</dbReference>
<dbReference type="RefSeq" id="WP_006207282.1">
    <property type="nucleotide sequence ID" value="NZ_ADHJ01000001.1"/>
</dbReference>
<keyword evidence="9" id="KW-1185">Reference proteome</keyword>
<comment type="catalytic activity">
    <reaction evidence="7">
        <text>a 2'-deoxycytidine in DNA + S-adenosyl-L-methionine = a 5-methyl-2'-deoxycytidine in DNA + S-adenosyl-L-homocysteine + H(+)</text>
        <dbReference type="Rhea" id="RHEA:13681"/>
        <dbReference type="Rhea" id="RHEA-COMP:11369"/>
        <dbReference type="Rhea" id="RHEA-COMP:11370"/>
        <dbReference type="ChEBI" id="CHEBI:15378"/>
        <dbReference type="ChEBI" id="CHEBI:57856"/>
        <dbReference type="ChEBI" id="CHEBI:59789"/>
        <dbReference type="ChEBI" id="CHEBI:85452"/>
        <dbReference type="ChEBI" id="CHEBI:85454"/>
        <dbReference type="EC" id="2.1.1.37"/>
    </reaction>
</comment>
<name>A0A2R9T2K0_9BACL</name>
<dbReference type="PROSITE" id="PS51679">
    <property type="entry name" value="SAM_MT_C5"/>
    <property type="match status" value="1"/>
</dbReference>
<dbReference type="GO" id="GO:0032259">
    <property type="term" value="P:methylation"/>
    <property type="evidence" value="ECO:0007669"/>
    <property type="project" value="UniProtKB-KW"/>
</dbReference>
<dbReference type="SUPFAM" id="SSF53335">
    <property type="entry name" value="S-adenosyl-L-methionine-dependent methyltransferases"/>
    <property type="match status" value="1"/>
</dbReference>
<comment type="caution">
    <text evidence="8">The sequence shown here is derived from an EMBL/GenBank/DDBJ whole genome shotgun (WGS) entry which is preliminary data.</text>
</comment>
<dbReference type="PRINTS" id="PR00105">
    <property type="entry name" value="C5METTRFRASE"/>
</dbReference>
<dbReference type="PROSITE" id="PS00094">
    <property type="entry name" value="C5_MTASE_1"/>
    <property type="match status" value="1"/>
</dbReference>
<accession>A0A2R9T2K0</accession>
<keyword evidence="2 5" id="KW-0808">Transferase</keyword>
<dbReference type="Pfam" id="PF00145">
    <property type="entry name" value="DNA_methylase"/>
    <property type="match status" value="1"/>
</dbReference>
<gene>
    <name evidence="8" type="ORF">PVOR_01590</name>
</gene>
<dbReference type="EC" id="2.1.1.37" evidence="7"/>
<dbReference type="GO" id="GO:0009307">
    <property type="term" value="P:DNA restriction-modification system"/>
    <property type="evidence" value="ECO:0007669"/>
    <property type="project" value="UniProtKB-KW"/>
</dbReference>
<organism evidence="8 9">
    <name type="scientific">Paenibacillus vortex V453</name>
    <dbReference type="NCBI Taxonomy" id="715225"/>
    <lineage>
        <taxon>Bacteria</taxon>
        <taxon>Bacillati</taxon>
        <taxon>Bacillota</taxon>
        <taxon>Bacilli</taxon>
        <taxon>Bacillales</taxon>
        <taxon>Paenibacillaceae</taxon>
        <taxon>Paenibacillus</taxon>
    </lineage>
</organism>
<evidence type="ECO:0000256" key="1">
    <source>
        <dbReference type="ARBA" id="ARBA00022603"/>
    </source>
</evidence>
<dbReference type="PROSITE" id="PS00095">
    <property type="entry name" value="C5_MTASE_2"/>
    <property type="match status" value="1"/>
</dbReference>
<dbReference type="NCBIfam" id="TIGR00675">
    <property type="entry name" value="dcm"/>
    <property type="match status" value="1"/>
</dbReference>
<dbReference type="InterPro" id="IPR050390">
    <property type="entry name" value="C5-Methyltransferase"/>
</dbReference>
<dbReference type="InterPro" id="IPR029063">
    <property type="entry name" value="SAM-dependent_MTases_sf"/>
</dbReference>
<evidence type="ECO:0000313" key="9">
    <source>
        <dbReference type="Proteomes" id="UP000003094"/>
    </source>
</evidence>
<keyword evidence="3 5" id="KW-0949">S-adenosyl-L-methionine</keyword>
<evidence type="ECO:0000256" key="2">
    <source>
        <dbReference type="ARBA" id="ARBA00022679"/>
    </source>
</evidence>
<proteinExistence type="inferred from homology"/>
<dbReference type="PANTHER" id="PTHR10629">
    <property type="entry name" value="CYTOSINE-SPECIFIC METHYLTRANSFERASE"/>
    <property type="match status" value="1"/>
</dbReference>
<evidence type="ECO:0000256" key="4">
    <source>
        <dbReference type="ARBA" id="ARBA00022747"/>
    </source>
</evidence>
<comment type="similarity">
    <text evidence="5 6">Belongs to the class I-like SAM-binding methyltransferase superfamily. C5-methyltransferase family.</text>
</comment>
<dbReference type="EMBL" id="ADHJ01000001">
    <property type="protein sequence ID" value="EFU43863.1"/>
    <property type="molecule type" value="Genomic_DNA"/>
</dbReference>
<keyword evidence="1 5" id="KW-0489">Methyltransferase</keyword>
<dbReference type="InterPro" id="IPR001525">
    <property type="entry name" value="C5_MeTfrase"/>
</dbReference>
<reference evidence="8 9" key="1">
    <citation type="journal article" date="2010" name="BMC Genomics">
        <title>Genome sequence of the pattern forming Paenibacillus vortex bacterium reveals potential for thriving in complex environments.</title>
        <authorList>
            <person name="Sirota-Madi A."/>
            <person name="Olender T."/>
            <person name="Helman Y."/>
            <person name="Ingham C."/>
            <person name="Brainis I."/>
            <person name="Roth D."/>
            <person name="Hagi E."/>
            <person name="Brodsky L."/>
            <person name="Leshkowitz D."/>
            <person name="Galatenko V."/>
            <person name="Nikolaev V."/>
            <person name="Mugasimangalam R.C."/>
            <person name="Bransburg-Zabary S."/>
            <person name="Gutnick D.L."/>
            <person name="Lancet D."/>
            <person name="Ben-Jacob E."/>
        </authorList>
    </citation>
    <scope>NUCLEOTIDE SEQUENCE [LARGE SCALE GENOMIC DNA]</scope>
    <source>
        <strain evidence="8 9">V453</strain>
    </source>
</reference>
<evidence type="ECO:0000256" key="3">
    <source>
        <dbReference type="ARBA" id="ARBA00022691"/>
    </source>
</evidence>
<dbReference type="GO" id="GO:0003677">
    <property type="term" value="F:DNA binding"/>
    <property type="evidence" value="ECO:0007669"/>
    <property type="project" value="TreeGrafter"/>
</dbReference>
<dbReference type="CDD" id="cd00315">
    <property type="entry name" value="Cyt_C5_DNA_methylase"/>
    <property type="match status" value="1"/>
</dbReference>
<dbReference type="GO" id="GO:0044027">
    <property type="term" value="P:negative regulation of gene expression via chromosomal CpG island methylation"/>
    <property type="evidence" value="ECO:0007669"/>
    <property type="project" value="TreeGrafter"/>
</dbReference>
<sequence length="485" mass="55846">MKLNERGRGKFKPAPNLSREEVQQVLFEKIQEEMSLIIESTDDEELLNNLDYKKDKFNLVSLFSGCGGLDMGFELAGLAAVIGEEAAMEAFKDKDKFNEVRHKSIFHTIYTNDLFTEANESYKINFPQSVVQHRKDIRKVKNFPKADVVVGGFPCPGFSEAGPRLIDDERNFLYIHFIRCLIETQPYFFIAENVKGMMNIGGGEVLKQIVEDFASAGYKMKYKLLNSRDYGVPQLRERVILVGVRNDIDFDYEYPEPSHGEGLGLNPYVTLRDAIGDLVEDPGPYFTGSFSTIYLSRNRKKTWEEQSFTIQASGRQAPLHPDGPLMVKMDANWWDLPGGEELNRRLSVKEIARIQTFPDWYDFTTTPKKVSESSKLDYIYKQIGNAVPVLLAKAIAKPLADWAVKFKENEELLVESIGRLETNRLRRRGKQWSLLLRRATSPRNRGKRVSKVFNRSSYVYRRGQSQTLVMNRKNIVYRRRKSRSK</sequence>
<dbReference type="PANTHER" id="PTHR10629:SF52">
    <property type="entry name" value="DNA (CYTOSINE-5)-METHYLTRANSFERASE 1"/>
    <property type="match status" value="1"/>
</dbReference>
<dbReference type="KEGG" id="pvo:PVOR_01590"/>
<keyword evidence="4" id="KW-0680">Restriction system</keyword>
<evidence type="ECO:0000256" key="6">
    <source>
        <dbReference type="RuleBase" id="RU000416"/>
    </source>
</evidence>
<dbReference type="InterPro" id="IPR031303">
    <property type="entry name" value="C5_meth_CS"/>
</dbReference>
<feature type="active site" evidence="5">
    <location>
        <position position="155"/>
    </location>
</feature>